<keyword evidence="2" id="KW-0472">Membrane</keyword>
<evidence type="ECO:0000313" key="4">
    <source>
        <dbReference type="EMBL" id="MFD1719319.1"/>
    </source>
</evidence>
<feature type="region of interest" description="Disordered" evidence="1">
    <location>
        <begin position="1"/>
        <end position="23"/>
    </location>
</feature>
<keyword evidence="2" id="KW-0812">Transmembrane</keyword>
<dbReference type="EMBL" id="JBHUEE010000009">
    <property type="protein sequence ID" value="MFD1719319.1"/>
    <property type="molecule type" value="Genomic_DNA"/>
</dbReference>
<dbReference type="Proteomes" id="UP001597277">
    <property type="component" value="Unassembled WGS sequence"/>
</dbReference>
<sequence length="166" mass="16805">MSALTVHPAATPAGPAAGSHRGRRTRHLQLVGPDFVAPAPARAPQEVAASRPAPTGTRAPLPARATQTGPLRLTRRGRRVLAASAFLCAAVFSVAAGTWAGQATGATAPVETTTVTVGPGESLWSVAEAVAVPGADVREVVTQIVGLNGLESTDVRVGQQLEVPQG</sequence>
<dbReference type="InterPro" id="IPR018392">
    <property type="entry name" value="LysM"/>
</dbReference>
<gene>
    <name evidence="4" type="ORF">ACFSE6_15860</name>
</gene>
<feature type="domain" description="LysM" evidence="3">
    <location>
        <begin position="113"/>
        <end position="163"/>
    </location>
</feature>
<name>A0ABW4L8W5_9MICO</name>
<feature type="region of interest" description="Disordered" evidence="1">
    <location>
        <begin position="37"/>
        <end position="70"/>
    </location>
</feature>
<proteinExistence type="predicted"/>
<evidence type="ECO:0000313" key="5">
    <source>
        <dbReference type="Proteomes" id="UP001597277"/>
    </source>
</evidence>
<reference evidence="5" key="1">
    <citation type="journal article" date="2019" name="Int. J. Syst. Evol. Microbiol.">
        <title>The Global Catalogue of Microorganisms (GCM) 10K type strain sequencing project: providing services to taxonomists for standard genome sequencing and annotation.</title>
        <authorList>
            <consortium name="The Broad Institute Genomics Platform"/>
            <consortium name="The Broad Institute Genome Sequencing Center for Infectious Disease"/>
            <person name="Wu L."/>
            <person name="Ma J."/>
        </authorList>
    </citation>
    <scope>NUCLEOTIDE SEQUENCE [LARGE SCALE GENOMIC DNA]</scope>
    <source>
        <strain evidence="5">JCM 17130</strain>
    </source>
</reference>
<protein>
    <submittedName>
        <fullName evidence="4">LysM peptidoglycan-binding domain-containing protein</fullName>
    </submittedName>
</protein>
<evidence type="ECO:0000259" key="3">
    <source>
        <dbReference type="PROSITE" id="PS51782"/>
    </source>
</evidence>
<feature type="compositionally biased region" description="Low complexity" evidence="1">
    <location>
        <begin position="8"/>
        <end position="18"/>
    </location>
</feature>
<dbReference type="RefSeq" id="WP_388009372.1">
    <property type="nucleotide sequence ID" value="NZ_JBHUEE010000009.1"/>
</dbReference>
<keyword evidence="5" id="KW-1185">Reference proteome</keyword>
<evidence type="ECO:0000256" key="1">
    <source>
        <dbReference type="SAM" id="MobiDB-lite"/>
    </source>
</evidence>
<dbReference type="PROSITE" id="PS51782">
    <property type="entry name" value="LYSM"/>
    <property type="match status" value="1"/>
</dbReference>
<dbReference type="SMART" id="SM00257">
    <property type="entry name" value="LysM"/>
    <property type="match status" value="1"/>
</dbReference>
<accession>A0ABW4L8W5</accession>
<comment type="caution">
    <text evidence="4">The sequence shown here is derived from an EMBL/GenBank/DDBJ whole genome shotgun (WGS) entry which is preliminary data.</text>
</comment>
<organism evidence="4 5">
    <name type="scientific">Georgenia deserti</name>
    <dbReference type="NCBI Taxonomy" id="2093781"/>
    <lineage>
        <taxon>Bacteria</taxon>
        <taxon>Bacillati</taxon>
        <taxon>Actinomycetota</taxon>
        <taxon>Actinomycetes</taxon>
        <taxon>Micrococcales</taxon>
        <taxon>Bogoriellaceae</taxon>
        <taxon>Georgenia</taxon>
    </lineage>
</organism>
<evidence type="ECO:0000256" key="2">
    <source>
        <dbReference type="SAM" id="Phobius"/>
    </source>
</evidence>
<dbReference type="Gene3D" id="3.10.350.10">
    <property type="entry name" value="LysM domain"/>
    <property type="match status" value="1"/>
</dbReference>
<dbReference type="InterPro" id="IPR036779">
    <property type="entry name" value="LysM_dom_sf"/>
</dbReference>
<dbReference type="Pfam" id="PF01476">
    <property type="entry name" value="LysM"/>
    <property type="match status" value="1"/>
</dbReference>
<keyword evidence="2" id="KW-1133">Transmembrane helix</keyword>
<feature type="transmembrane region" description="Helical" evidence="2">
    <location>
        <begin position="80"/>
        <end position="100"/>
    </location>
</feature>